<name>A0ABX3YBB4_9ACTN</name>
<dbReference type="Proteomes" id="UP000194266">
    <property type="component" value="Unassembled WGS sequence"/>
</dbReference>
<dbReference type="PANTHER" id="PTHR40763:SF5">
    <property type="entry name" value="MEMBRANE PROTEIN"/>
    <property type="match status" value="1"/>
</dbReference>
<sequence length="139" mass="15485">MMDDQRDPAMPAVRVSDRERDRALGVLAAALAEGRIDAREHTHRTTRALGARTADELTALTADLPAPAPTRAERDRKDLKEWLAEWRYWLGGAVVLSAAWGVRCVRKGELTYYWPLAPLGIWAAVLIAIAIWPRGEEDA</sequence>
<evidence type="ECO:0000313" key="3">
    <source>
        <dbReference type="EMBL" id="OSZ56563.1"/>
    </source>
</evidence>
<comment type="caution">
    <text evidence="3">The sequence shown here is derived from an EMBL/GenBank/DDBJ whole genome shotgun (WGS) entry which is preliminary data.</text>
</comment>
<evidence type="ECO:0000259" key="2">
    <source>
        <dbReference type="Pfam" id="PF08044"/>
    </source>
</evidence>
<keyword evidence="1" id="KW-0812">Transmembrane</keyword>
<gene>
    <name evidence="3" type="ORF">OQI_32300</name>
</gene>
<keyword evidence="1" id="KW-1133">Transmembrane helix</keyword>
<organism evidence="3 4">
    <name type="scientific">Streptomyces pharetrae CZA14</name>
    <dbReference type="NCBI Taxonomy" id="1144883"/>
    <lineage>
        <taxon>Bacteria</taxon>
        <taxon>Bacillati</taxon>
        <taxon>Actinomycetota</taxon>
        <taxon>Actinomycetes</taxon>
        <taxon>Kitasatosporales</taxon>
        <taxon>Streptomycetaceae</taxon>
        <taxon>Streptomyces</taxon>
    </lineage>
</organism>
<keyword evidence="4" id="KW-1185">Reference proteome</keyword>
<protein>
    <recommendedName>
        <fullName evidence="2">DUF1707 domain-containing protein</fullName>
    </recommendedName>
</protein>
<dbReference type="InterPro" id="IPR012551">
    <property type="entry name" value="DUF1707_SHOCT-like"/>
</dbReference>
<reference evidence="3 4" key="1">
    <citation type="submission" date="2016-12" db="EMBL/GenBank/DDBJ databases">
        <title>Genome Mining:The Detection of Biosynthetic Gene Clusters to Aid in the Expression of Curamycin A produced by Streptomyces sp. strain CZA14.</title>
        <authorList>
            <person name="Durrell K.A."/>
            <person name="Kirby B.M."/>
            <person name="Khan W."/>
            <person name="Mthethwa T."/>
            <person name="Le Roes-Hill M."/>
        </authorList>
    </citation>
    <scope>NUCLEOTIDE SEQUENCE [LARGE SCALE GENOMIC DNA]</scope>
    <source>
        <strain evidence="3 4">CZA14</strain>
    </source>
</reference>
<dbReference type="PANTHER" id="PTHR40763">
    <property type="entry name" value="MEMBRANE PROTEIN-RELATED"/>
    <property type="match status" value="1"/>
</dbReference>
<evidence type="ECO:0000313" key="4">
    <source>
        <dbReference type="Proteomes" id="UP000194266"/>
    </source>
</evidence>
<dbReference type="Pfam" id="PF08044">
    <property type="entry name" value="DUF1707"/>
    <property type="match status" value="1"/>
</dbReference>
<dbReference type="EMBL" id="MRYD01000280">
    <property type="protein sequence ID" value="OSZ56563.1"/>
    <property type="molecule type" value="Genomic_DNA"/>
</dbReference>
<accession>A0ABX3YBB4</accession>
<evidence type="ECO:0000256" key="1">
    <source>
        <dbReference type="SAM" id="Phobius"/>
    </source>
</evidence>
<keyword evidence="1" id="KW-0472">Membrane</keyword>
<proteinExistence type="predicted"/>
<feature type="transmembrane region" description="Helical" evidence="1">
    <location>
        <begin position="112"/>
        <end position="132"/>
    </location>
</feature>
<feature type="domain" description="DUF1707" evidence="2">
    <location>
        <begin position="13"/>
        <end position="65"/>
    </location>
</feature>